<proteinExistence type="predicted"/>
<dbReference type="OrthoDB" id="4062651at2759"/>
<dbReference type="GO" id="GO:0004674">
    <property type="term" value="F:protein serine/threonine kinase activity"/>
    <property type="evidence" value="ECO:0007669"/>
    <property type="project" value="UniProtKB-EC"/>
</dbReference>
<dbReference type="Pfam" id="PF14380">
    <property type="entry name" value="WAK_assoc"/>
    <property type="match status" value="1"/>
</dbReference>
<evidence type="ECO:0000256" key="6">
    <source>
        <dbReference type="ARBA" id="ARBA00048679"/>
    </source>
</evidence>
<comment type="catalytic activity">
    <reaction evidence="5">
        <text>L-threonyl-[protein] + ATP = O-phospho-L-threonyl-[protein] + ADP + H(+)</text>
        <dbReference type="Rhea" id="RHEA:46608"/>
        <dbReference type="Rhea" id="RHEA-COMP:11060"/>
        <dbReference type="Rhea" id="RHEA-COMP:11605"/>
        <dbReference type="ChEBI" id="CHEBI:15378"/>
        <dbReference type="ChEBI" id="CHEBI:30013"/>
        <dbReference type="ChEBI" id="CHEBI:30616"/>
        <dbReference type="ChEBI" id="CHEBI:61977"/>
        <dbReference type="ChEBI" id="CHEBI:456216"/>
        <dbReference type="EC" id="2.7.11.1"/>
    </reaction>
</comment>
<feature type="chain" id="PRO_5025493763" description="non-specific serine/threonine protein kinase" evidence="7">
    <location>
        <begin position="38"/>
        <end position="272"/>
    </location>
</feature>
<reference evidence="10" key="1">
    <citation type="journal article" date="2019" name="Genome Biol. Evol.">
        <title>The Rhododendron genome and chromosomal organization provide insight into shared whole-genome duplications across the heath family (Ericaceae).</title>
        <authorList>
            <person name="Soza V.L."/>
            <person name="Lindsley D."/>
            <person name="Waalkes A."/>
            <person name="Ramage E."/>
            <person name="Patwardhan R.P."/>
            <person name="Burton J.N."/>
            <person name="Adey A."/>
            <person name="Kumar A."/>
            <person name="Qiu R."/>
            <person name="Shendure J."/>
            <person name="Hall B."/>
        </authorList>
    </citation>
    <scope>NUCLEOTIDE SEQUENCE</scope>
    <source>
        <strain evidence="10">RSF 1966-606</strain>
    </source>
</reference>
<accession>A0A6A4KQH0</accession>
<comment type="subcellular location">
    <subcellularLocation>
        <location evidence="1">Membrane</location>
        <topology evidence="1">Single-pass membrane protein</topology>
    </subcellularLocation>
</comment>
<keyword evidence="4" id="KW-0325">Glycoprotein</keyword>
<dbReference type="EMBL" id="QEFC01004455">
    <property type="protein sequence ID" value="KAE9445159.1"/>
    <property type="molecule type" value="Genomic_DNA"/>
</dbReference>
<dbReference type="PANTHER" id="PTHR33138:SF72">
    <property type="entry name" value="WALL-ASSOCIATED RECEPTOR KINASE CARBOXY-TERMINAL PROTEIN"/>
    <property type="match status" value="1"/>
</dbReference>
<evidence type="ECO:0000256" key="4">
    <source>
        <dbReference type="ARBA" id="ARBA00023180"/>
    </source>
</evidence>
<organism evidence="10">
    <name type="scientific">Rhododendron williamsianum</name>
    <dbReference type="NCBI Taxonomy" id="262921"/>
    <lineage>
        <taxon>Eukaryota</taxon>
        <taxon>Viridiplantae</taxon>
        <taxon>Streptophyta</taxon>
        <taxon>Embryophyta</taxon>
        <taxon>Tracheophyta</taxon>
        <taxon>Spermatophyta</taxon>
        <taxon>Magnoliopsida</taxon>
        <taxon>eudicotyledons</taxon>
        <taxon>Gunneridae</taxon>
        <taxon>Pentapetalae</taxon>
        <taxon>asterids</taxon>
        <taxon>Ericales</taxon>
        <taxon>Ericaceae</taxon>
        <taxon>Ericoideae</taxon>
        <taxon>Rhodoreae</taxon>
        <taxon>Rhododendron</taxon>
    </lineage>
</organism>
<comment type="caution">
    <text evidence="10">The sequence shown here is derived from an EMBL/GenBank/DDBJ whole genome shotgun (WGS) entry which is preliminary data.</text>
</comment>
<dbReference type="AlphaFoldDB" id="A0A6A4KQH0"/>
<comment type="catalytic activity">
    <reaction evidence="6">
        <text>L-seryl-[protein] + ATP = O-phospho-L-seryl-[protein] + ADP + H(+)</text>
        <dbReference type="Rhea" id="RHEA:17989"/>
        <dbReference type="Rhea" id="RHEA-COMP:9863"/>
        <dbReference type="Rhea" id="RHEA-COMP:11604"/>
        <dbReference type="ChEBI" id="CHEBI:15378"/>
        <dbReference type="ChEBI" id="CHEBI:29999"/>
        <dbReference type="ChEBI" id="CHEBI:30616"/>
        <dbReference type="ChEBI" id="CHEBI:83421"/>
        <dbReference type="ChEBI" id="CHEBI:456216"/>
        <dbReference type="EC" id="2.7.11.1"/>
    </reaction>
</comment>
<dbReference type="PANTHER" id="PTHR33138">
    <property type="entry name" value="OS01G0690200 PROTEIN"/>
    <property type="match status" value="1"/>
</dbReference>
<evidence type="ECO:0000259" key="9">
    <source>
        <dbReference type="Pfam" id="PF14380"/>
    </source>
</evidence>
<evidence type="ECO:0000256" key="1">
    <source>
        <dbReference type="ARBA" id="ARBA00004167"/>
    </source>
</evidence>
<evidence type="ECO:0000259" key="8">
    <source>
        <dbReference type="Pfam" id="PF13947"/>
    </source>
</evidence>
<dbReference type="InterPro" id="IPR025287">
    <property type="entry name" value="WAK_GUB"/>
</dbReference>
<feature type="non-terminal residue" evidence="10">
    <location>
        <position position="1"/>
    </location>
</feature>
<evidence type="ECO:0000313" key="10">
    <source>
        <dbReference type="EMBL" id="KAE9445159.1"/>
    </source>
</evidence>
<dbReference type="Pfam" id="PF13947">
    <property type="entry name" value="GUB_WAK_bind"/>
    <property type="match status" value="1"/>
</dbReference>
<gene>
    <name evidence="10" type="ORF">C3L33_22943</name>
</gene>
<feature type="signal peptide" evidence="7">
    <location>
        <begin position="1"/>
        <end position="37"/>
    </location>
</feature>
<evidence type="ECO:0000256" key="7">
    <source>
        <dbReference type="SAM" id="SignalP"/>
    </source>
</evidence>
<dbReference type="EC" id="2.7.11.1" evidence="2"/>
<protein>
    <recommendedName>
        <fullName evidence="2">non-specific serine/threonine protein kinase</fullName>
        <ecNumber evidence="2">2.7.11.1</ecNumber>
    </recommendedName>
</protein>
<sequence>MQTILLERYHFVSRYNCLKPCLLILLLFSVLLTPSLSTTLPDCDRAFACGSLQNITYPFTGGARPPTAACPRNRPASCGHPNFGLDCQSQAPLITINSIASRVLSIHISTRTLTVARVEFWNNPCPSPTHHMNPAQDTAHFAYSNDSQNVMIYYGCPALPSVMPPNQFSCITDGITTASYFVITSAGEVPDSGCTSSIVVHVNQAVAQGLMSVPPSITITEVLDRGFGLRWDTNDTICSECVQSGGVCGSGSGYVFACLCPAEVYPEACNST</sequence>
<dbReference type="InterPro" id="IPR032872">
    <property type="entry name" value="WAK_assoc_C"/>
</dbReference>
<feature type="domain" description="Wall-associated receptor kinase C-terminal" evidence="9">
    <location>
        <begin position="190"/>
        <end position="261"/>
    </location>
</feature>
<dbReference type="GO" id="GO:0030247">
    <property type="term" value="F:polysaccharide binding"/>
    <property type="evidence" value="ECO:0007669"/>
    <property type="project" value="InterPro"/>
</dbReference>
<keyword evidence="3 7" id="KW-0732">Signal</keyword>
<evidence type="ECO:0000256" key="2">
    <source>
        <dbReference type="ARBA" id="ARBA00012513"/>
    </source>
</evidence>
<evidence type="ECO:0000256" key="3">
    <source>
        <dbReference type="ARBA" id="ARBA00022729"/>
    </source>
</evidence>
<dbReference type="GO" id="GO:0016020">
    <property type="term" value="C:membrane"/>
    <property type="evidence" value="ECO:0007669"/>
    <property type="project" value="UniProtKB-SubCell"/>
</dbReference>
<evidence type="ECO:0000256" key="5">
    <source>
        <dbReference type="ARBA" id="ARBA00047899"/>
    </source>
</evidence>
<name>A0A6A4KQH0_9ERIC</name>
<feature type="domain" description="Wall-associated receptor kinase galacturonan-binding" evidence="8">
    <location>
        <begin position="43"/>
        <end position="117"/>
    </location>
</feature>